<evidence type="ECO:0000313" key="4">
    <source>
        <dbReference type="Proteomes" id="UP001396898"/>
    </source>
</evidence>
<dbReference type="Pfam" id="PF12770">
    <property type="entry name" value="CHAT"/>
    <property type="match status" value="1"/>
</dbReference>
<feature type="region of interest" description="Disordered" evidence="1">
    <location>
        <begin position="125"/>
        <end position="145"/>
    </location>
</feature>
<feature type="compositionally biased region" description="Polar residues" evidence="1">
    <location>
        <begin position="126"/>
        <end position="135"/>
    </location>
</feature>
<keyword evidence="4" id="KW-1185">Reference proteome</keyword>
<accession>A0ABR1SQI5</accession>
<evidence type="ECO:0000256" key="1">
    <source>
        <dbReference type="SAM" id="MobiDB-lite"/>
    </source>
</evidence>
<proteinExistence type="predicted"/>
<sequence length="548" mass="60627">MSARKLLSSQFIYQDKSSALDYAEAALDLLPLLTPRSLQNTDKQHLLLQAAGLASDAAAIALLTQQTPAKAVSWLEAGRGVLASAIQDLRTDTSDLHQQHPKLAATFDKLRAILDAPTRNDRLVSQEGSLFNPPQSEADRRRKADEQLNETLQEIRKKPGFDRFLLPPTTAELVAAAVDGPVVMINVSPHRCDALVVQKTGIQCIELSKISYEDIRKRRQTISSPTPRILKWLWVGIVGPVLERLGFVHTLSDEIWPRVWWIPTGPLVGFPLHAAGYHLDGSGRTTLDRVVSSYATSLRSIIQTRQQPRQQPRLERATRNLVLVAMENTPGPGELQFVGQELNAVKAVWGSVDMITVTPDKRHSEVRSALEDCEIFHFAGHGGTHPTQPLQSLLLLDDWKDNPLTVESLLDTNLHRRQPFLAYLSACGTGQVLEDRATDENIHLNSACQLAGIRHVIGTLWSVDDELCVKMAELTYEVLAQQDLSDSSVSYGLHVASQRLRDEWVSNVQGVEGNADVGQGSNVGRHGRPTEGSMSNKLLWVPYVHYGV</sequence>
<organism evidence="3 4">
    <name type="scientific">Apiospora marii</name>
    <dbReference type="NCBI Taxonomy" id="335849"/>
    <lineage>
        <taxon>Eukaryota</taxon>
        <taxon>Fungi</taxon>
        <taxon>Dikarya</taxon>
        <taxon>Ascomycota</taxon>
        <taxon>Pezizomycotina</taxon>
        <taxon>Sordariomycetes</taxon>
        <taxon>Xylariomycetidae</taxon>
        <taxon>Amphisphaeriales</taxon>
        <taxon>Apiosporaceae</taxon>
        <taxon>Apiospora</taxon>
    </lineage>
</organism>
<feature type="domain" description="CHAT" evidence="2">
    <location>
        <begin position="229"/>
        <end position="502"/>
    </location>
</feature>
<dbReference type="EMBL" id="JAQQWI010000004">
    <property type="protein sequence ID" value="KAK8036596.1"/>
    <property type="molecule type" value="Genomic_DNA"/>
</dbReference>
<name>A0ABR1SQI5_9PEZI</name>
<comment type="caution">
    <text evidence="3">The sequence shown here is derived from an EMBL/GenBank/DDBJ whole genome shotgun (WGS) entry which is preliminary data.</text>
</comment>
<dbReference type="InterPro" id="IPR024983">
    <property type="entry name" value="CHAT_dom"/>
</dbReference>
<dbReference type="Proteomes" id="UP001396898">
    <property type="component" value="Unassembled WGS sequence"/>
</dbReference>
<protein>
    <recommendedName>
        <fullName evidence="2">CHAT domain-containing protein</fullName>
    </recommendedName>
</protein>
<evidence type="ECO:0000313" key="3">
    <source>
        <dbReference type="EMBL" id="KAK8036596.1"/>
    </source>
</evidence>
<evidence type="ECO:0000259" key="2">
    <source>
        <dbReference type="Pfam" id="PF12770"/>
    </source>
</evidence>
<reference evidence="3 4" key="1">
    <citation type="submission" date="2023-01" db="EMBL/GenBank/DDBJ databases">
        <title>Analysis of 21 Apiospora genomes using comparative genomics revels a genus with tremendous synthesis potential of carbohydrate active enzymes and secondary metabolites.</title>
        <authorList>
            <person name="Sorensen T."/>
        </authorList>
    </citation>
    <scope>NUCLEOTIDE SEQUENCE [LARGE SCALE GENOMIC DNA]</scope>
    <source>
        <strain evidence="3 4">CBS 20057</strain>
    </source>
</reference>
<gene>
    <name evidence="3" type="ORF">PG991_001733</name>
</gene>